<accession>A0A940IEG2</accession>
<dbReference type="EMBL" id="JADIMV010000059">
    <property type="protein sequence ID" value="MBO8439725.1"/>
    <property type="molecule type" value="Genomic_DNA"/>
</dbReference>
<feature type="domain" description="DUF6242" evidence="3">
    <location>
        <begin position="138"/>
        <end position="427"/>
    </location>
</feature>
<protein>
    <recommendedName>
        <fullName evidence="6">Exo-alpha-sialidase</fullName>
    </recommendedName>
</protein>
<evidence type="ECO:0000256" key="1">
    <source>
        <dbReference type="SAM" id="SignalP"/>
    </source>
</evidence>
<name>A0A940IEG2_9BACT</name>
<comment type="caution">
    <text evidence="4">The sequence shown here is derived from an EMBL/GenBank/DDBJ whole genome shotgun (WGS) entry which is preliminary data.</text>
</comment>
<evidence type="ECO:0000259" key="2">
    <source>
        <dbReference type="Pfam" id="PF19755"/>
    </source>
</evidence>
<dbReference type="SUPFAM" id="SSF117281">
    <property type="entry name" value="Kelch motif"/>
    <property type="match status" value="1"/>
</dbReference>
<dbReference type="Pfam" id="PF25852">
    <property type="entry name" value="DUF6242_C"/>
    <property type="match status" value="1"/>
</dbReference>
<reference evidence="4" key="2">
    <citation type="journal article" date="2021" name="PeerJ">
        <title>Extensive microbial diversity within the chicken gut microbiome revealed by metagenomics and culture.</title>
        <authorList>
            <person name="Gilroy R."/>
            <person name="Ravi A."/>
            <person name="Getino M."/>
            <person name="Pursley I."/>
            <person name="Horton D.L."/>
            <person name="Alikhan N.F."/>
            <person name="Baker D."/>
            <person name="Gharbi K."/>
            <person name="Hall N."/>
            <person name="Watson M."/>
            <person name="Adriaenssens E.M."/>
            <person name="Foster-Nyarko E."/>
            <person name="Jarju S."/>
            <person name="Secka A."/>
            <person name="Antonio M."/>
            <person name="Oren A."/>
            <person name="Chaudhuri R.R."/>
            <person name="La Ragione R."/>
            <person name="Hildebrand F."/>
            <person name="Pallen M.J."/>
        </authorList>
    </citation>
    <scope>NUCLEOTIDE SEQUENCE</scope>
    <source>
        <strain evidence="4">3924</strain>
    </source>
</reference>
<feature type="chain" id="PRO_5037957762" description="Exo-alpha-sialidase" evidence="1">
    <location>
        <begin position="24"/>
        <end position="438"/>
    </location>
</feature>
<reference evidence="4" key="1">
    <citation type="submission" date="2020-10" db="EMBL/GenBank/DDBJ databases">
        <authorList>
            <person name="Gilroy R."/>
        </authorList>
    </citation>
    <scope>NUCLEOTIDE SEQUENCE</scope>
    <source>
        <strain evidence="4">3924</strain>
    </source>
</reference>
<evidence type="ECO:0008006" key="6">
    <source>
        <dbReference type="Google" id="ProtNLM"/>
    </source>
</evidence>
<evidence type="ECO:0000259" key="3">
    <source>
        <dbReference type="Pfam" id="PF25852"/>
    </source>
</evidence>
<dbReference type="Proteomes" id="UP000712007">
    <property type="component" value="Unassembled WGS sequence"/>
</dbReference>
<feature type="signal peptide" evidence="1">
    <location>
        <begin position="1"/>
        <end position="23"/>
    </location>
</feature>
<dbReference type="AlphaFoldDB" id="A0A940IEG2"/>
<evidence type="ECO:0000313" key="4">
    <source>
        <dbReference type="EMBL" id="MBO8439725.1"/>
    </source>
</evidence>
<evidence type="ECO:0000313" key="5">
    <source>
        <dbReference type="Proteomes" id="UP000712007"/>
    </source>
</evidence>
<feature type="domain" description="DUF6242" evidence="2">
    <location>
        <begin position="45"/>
        <end position="132"/>
    </location>
</feature>
<proteinExistence type="predicted"/>
<keyword evidence="1" id="KW-0732">Signal</keyword>
<dbReference type="InterPro" id="IPR058667">
    <property type="entry name" value="DUF6242_C"/>
</dbReference>
<dbReference type="Gene3D" id="2.120.10.80">
    <property type="entry name" value="Kelch-type beta propeller"/>
    <property type="match status" value="1"/>
</dbReference>
<dbReference type="Pfam" id="PF19755">
    <property type="entry name" value="DUF6242"/>
    <property type="match status" value="1"/>
</dbReference>
<gene>
    <name evidence="4" type="ORF">IAC51_03655</name>
</gene>
<dbReference type="InterPro" id="IPR046209">
    <property type="entry name" value="DUF6242_N"/>
</dbReference>
<sequence>MRLKRWMWGIMTLAVLITSASCKKNDDDNTVVTTKITSFYLKNDSIEGLSDIEFTIDNDSNVIYNKDSAEYGIRVDSVWPIIGASSLESITINDTLDYSREDTVFMDFTKPVTIRTVSAADPEQKRTYTVKVKVHQVDPDTFIWNALAFDIYAENPTSERAVYLNDEIKLLIMADKARCYSSADGKEWTGADATGLPQTFDADHVIASGKSLYYGEGEKLYSSTDGAAWEETTLTDISINTMLFYMEGYLYAHATMGGETCIARCEEGSAAWERASKVPAGFPVSGAGLCVADGPTGKPRAFLAGGVDAEGNLLSSLWSTEDGEYWTNLTLGGKWFTPREGIAIVQYAGGLMMFGGKDADGICYDDFHLYSPDYGLTWETPDSKAQITIPYERKYYISPITLSDGYIYLVGGRASDNGDFAKNVLSGLNYASLPGFKK</sequence>
<dbReference type="InterPro" id="IPR015915">
    <property type="entry name" value="Kelch-typ_b-propeller"/>
</dbReference>
<organism evidence="4 5">
    <name type="scientific">Candidatus Aphodosoma intestinipullorum</name>
    <dbReference type="NCBI Taxonomy" id="2840674"/>
    <lineage>
        <taxon>Bacteria</taxon>
        <taxon>Pseudomonadati</taxon>
        <taxon>Bacteroidota</taxon>
        <taxon>Bacteroidia</taxon>
        <taxon>Bacteroidales</taxon>
        <taxon>Candidatus Aphodosoma</taxon>
    </lineage>
</organism>
<dbReference type="PROSITE" id="PS51257">
    <property type="entry name" value="PROKAR_LIPOPROTEIN"/>
    <property type="match status" value="1"/>
</dbReference>